<dbReference type="Gene3D" id="3.40.50.300">
    <property type="entry name" value="P-loop containing nucleotide triphosphate hydrolases"/>
    <property type="match status" value="1"/>
</dbReference>
<dbReference type="Proteomes" id="UP001303222">
    <property type="component" value="Unassembled WGS sequence"/>
</dbReference>
<dbReference type="NCBIfam" id="NF041278">
    <property type="entry name" value="CmcJ_NvfI_EfuI"/>
    <property type="match status" value="1"/>
</dbReference>
<dbReference type="GO" id="GO:0043531">
    <property type="term" value="F:ADP binding"/>
    <property type="evidence" value="ECO:0007669"/>
    <property type="project" value="InterPro"/>
</dbReference>
<dbReference type="SMART" id="SM00028">
    <property type="entry name" value="TPR"/>
    <property type="match status" value="5"/>
</dbReference>
<accession>A0AAN6NS59</accession>
<evidence type="ECO:0000313" key="3">
    <source>
        <dbReference type="EMBL" id="KAK3948897.1"/>
    </source>
</evidence>
<dbReference type="Pfam" id="PF25000">
    <property type="entry name" value="DUF7779"/>
    <property type="match status" value="1"/>
</dbReference>
<dbReference type="EMBL" id="MU859238">
    <property type="protein sequence ID" value="KAK3948897.1"/>
    <property type="molecule type" value="Genomic_DNA"/>
</dbReference>
<evidence type="ECO:0000313" key="4">
    <source>
        <dbReference type="Proteomes" id="UP001303222"/>
    </source>
</evidence>
<sequence length="1165" mass="132123">MHFLQRSSKYDTEKPYSLRFPAPEGLAHSNVLSEEHQIQVESMRDRDDLTLETSSFELMPFKSPLSYKDFESKEKIEQGLLPALCQRLKSHLNAEHVIALDHSVRRRHKSFPISTGKDYDYDQPTAMAHVDFTVEESEKMLRIIAWRPLRGPLNDWPLAICDARTVDNEADLMPGDIVYPDWATENLQVHHNPNHKWYYLPDQTADEVLIFKSADSSPQKSQASLDNQGVIIHGYDHHIPYNDIFTWQHILEEGHELLSALASFLDGLSRPEPVLFVCHGLGGAVLKQALCIANAQYDRYSRHLMSIAGIIFLGTPHRLEGVTSGQTGERIISILKLEEVTGSLSRQCLTKLRDSCSTMIDLASRFNITNLRVETLSVFEERPTKVQDTGRVTLSALRSKTKKLIEIETLLENFSIKQANPRIPCFMVETFARNTSFFGRDDVLRQLDDCLLPSADLLVSSQPDRTRIGLLCGMGGLGKTETAIEYAYSRRDKFDAIFWVRAEDSSKLETDIAQIAVRLGIQDPNEPDDKIINRGLALEWLLDPFRVEYTADGQVKVSALWLVIFDNADDPDLLAPYRDVANSGAVLLTSRSPLAKTAFSDRAVDISIQPFNSKESAQFLQKITGVDGRHDEAEEIGTKLGGLPLALAQMAGIIRLEFLTYTEFLTLYDDAEEEAEVHDTVLQPLRSSARGNLSTVWAIEKLSASARAILEISSFLDPDSMQESLFLSHAASVQIQSFPKKKIAFFAARKQLIGSSLFRHNQERAEYWMHRVTQDVVRAKIEPERRKPVFANTVAILSAAWPASSVGGHAVGLWELSEKLYPHITRLRELYVRYFEQGDEDLDVAFASLLNRAGWYQHERGESHKILPILEMALELCTHVSTHDTRDLESDIRYTLGAIANETNDAESCLEHTKRFFEIRLEIAKQSTEADERLARSYNQIGVAWMMVKEYQKAEDAFLTSAKEYEKLPNYTKDMRSLALVNLGLAYWIQGKFDEATKVLELGLADREELYGVMDTHSFRTGRFLHALGNVRYSQGRIEESAEFHNKALQQYQSTIRNHHHRTADVCHKIAQHCIRNGRLSETLEFIDQALKVWSADAEKYRPEIARTFFLKAKVLSMLGQEAEAKGLFEAAAALRSKIAKVAGKKTMEELTEEDFDELVTFWSR</sequence>
<keyword evidence="4" id="KW-1185">Reference proteome</keyword>
<dbReference type="PANTHER" id="PTHR34598">
    <property type="entry name" value="BLL6449 PROTEIN"/>
    <property type="match status" value="1"/>
</dbReference>
<dbReference type="InterPro" id="IPR027417">
    <property type="entry name" value="P-loop_NTPase"/>
</dbReference>
<dbReference type="InterPro" id="IPR029058">
    <property type="entry name" value="AB_hydrolase_fold"/>
</dbReference>
<name>A0AAN6NS59_9PEZI</name>
<dbReference type="InterPro" id="IPR056681">
    <property type="entry name" value="DUF7779"/>
</dbReference>
<comment type="caution">
    <text evidence="3">The sequence shown here is derived from an EMBL/GenBank/DDBJ whole genome shotgun (WGS) entry which is preliminary data.</text>
</comment>
<reference evidence="3" key="2">
    <citation type="submission" date="2023-06" db="EMBL/GenBank/DDBJ databases">
        <authorList>
            <consortium name="Lawrence Berkeley National Laboratory"/>
            <person name="Mondo S.J."/>
            <person name="Hensen N."/>
            <person name="Bonometti L."/>
            <person name="Westerberg I."/>
            <person name="Brannstrom I.O."/>
            <person name="Guillou S."/>
            <person name="Cros-Aarteil S."/>
            <person name="Calhoun S."/>
            <person name="Haridas S."/>
            <person name="Kuo A."/>
            <person name="Pangilinan J."/>
            <person name="Riley R."/>
            <person name="Labutti K."/>
            <person name="Andreopoulos B."/>
            <person name="Lipzen A."/>
            <person name="Chen C."/>
            <person name="Yanf M."/>
            <person name="Daum C."/>
            <person name="Ng V."/>
            <person name="Clum A."/>
            <person name="Steindorff A."/>
            <person name="Ohm R."/>
            <person name="Martin F."/>
            <person name="Silar P."/>
            <person name="Natvig D."/>
            <person name="Lalanne C."/>
            <person name="Gautier V."/>
            <person name="Ament-Velasquez S.L."/>
            <person name="Kruys A."/>
            <person name="Hutchinson M.I."/>
            <person name="Powell A.J."/>
            <person name="Barry K."/>
            <person name="Miller A.N."/>
            <person name="Grigoriev I.V."/>
            <person name="Debuchy R."/>
            <person name="Gladieux P."/>
            <person name="Thoren M.H."/>
            <person name="Johannesson H."/>
        </authorList>
    </citation>
    <scope>NUCLEOTIDE SEQUENCE</scope>
    <source>
        <strain evidence="3">CBS 626.80</strain>
    </source>
</reference>
<dbReference type="SUPFAM" id="SSF53474">
    <property type="entry name" value="alpha/beta-Hydrolases"/>
    <property type="match status" value="1"/>
</dbReference>
<feature type="domain" description="DUF7779" evidence="2">
    <location>
        <begin position="697"/>
        <end position="785"/>
    </location>
</feature>
<comment type="similarity">
    <text evidence="1">Belongs to the asaB hydroxylase/desaturase family.</text>
</comment>
<dbReference type="SUPFAM" id="SSF48452">
    <property type="entry name" value="TPR-like"/>
    <property type="match status" value="2"/>
</dbReference>
<evidence type="ECO:0000256" key="1">
    <source>
        <dbReference type="ARBA" id="ARBA00023604"/>
    </source>
</evidence>
<dbReference type="InterPro" id="IPR019734">
    <property type="entry name" value="TPR_rpt"/>
</dbReference>
<gene>
    <name evidence="3" type="ORF">QBC32DRAFT_400605</name>
</gene>
<reference evidence="3" key="1">
    <citation type="journal article" date="2023" name="Mol. Phylogenet. Evol.">
        <title>Genome-scale phylogeny and comparative genomics of the fungal order Sordariales.</title>
        <authorList>
            <person name="Hensen N."/>
            <person name="Bonometti L."/>
            <person name="Westerberg I."/>
            <person name="Brannstrom I.O."/>
            <person name="Guillou S."/>
            <person name="Cros-Aarteil S."/>
            <person name="Calhoun S."/>
            <person name="Haridas S."/>
            <person name="Kuo A."/>
            <person name="Mondo S."/>
            <person name="Pangilinan J."/>
            <person name="Riley R."/>
            <person name="LaButti K."/>
            <person name="Andreopoulos B."/>
            <person name="Lipzen A."/>
            <person name="Chen C."/>
            <person name="Yan M."/>
            <person name="Daum C."/>
            <person name="Ng V."/>
            <person name="Clum A."/>
            <person name="Steindorff A."/>
            <person name="Ohm R.A."/>
            <person name="Martin F."/>
            <person name="Silar P."/>
            <person name="Natvig D.O."/>
            <person name="Lalanne C."/>
            <person name="Gautier V."/>
            <person name="Ament-Velasquez S.L."/>
            <person name="Kruys A."/>
            <person name="Hutchinson M.I."/>
            <person name="Powell A.J."/>
            <person name="Barry K."/>
            <person name="Miller A.N."/>
            <person name="Grigoriev I.V."/>
            <person name="Debuchy R."/>
            <person name="Gladieux P."/>
            <person name="Hiltunen Thoren M."/>
            <person name="Johannesson H."/>
        </authorList>
    </citation>
    <scope>NUCLEOTIDE SEQUENCE</scope>
    <source>
        <strain evidence="3">CBS 626.80</strain>
    </source>
</reference>
<dbReference type="SUPFAM" id="SSF52540">
    <property type="entry name" value="P-loop containing nucleoside triphosphate hydrolases"/>
    <property type="match status" value="1"/>
</dbReference>
<dbReference type="GO" id="GO:0016491">
    <property type="term" value="F:oxidoreductase activity"/>
    <property type="evidence" value="ECO:0007669"/>
    <property type="project" value="InterPro"/>
</dbReference>
<dbReference type="InterPro" id="IPR044053">
    <property type="entry name" value="AsaB-like"/>
</dbReference>
<protein>
    <recommendedName>
        <fullName evidence="2">DUF7779 domain-containing protein</fullName>
    </recommendedName>
</protein>
<dbReference type="Pfam" id="PF13374">
    <property type="entry name" value="TPR_10"/>
    <property type="match status" value="1"/>
</dbReference>
<dbReference type="PANTHER" id="PTHR34598:SF3">
    <property type="entry name" value="OXIDOREDUCTASE AN1597"/>
    <property type="match status" value="1"/>
</dbReference>
<proteinExistence type="inferred from homology"/>
<evidence type="ECO:0000259" key="2">
    <source>
        <dbReference type="Pfam" id="PF25000"/>
    </source>
</evidence>
<organism evidence="3 4">
    <name type="scientific">Pseudoneurospora amorphoporcata</name>
    <dbReference type="NCBI Taxonomy" id="241081"/>
    <lineage>
        <taxon>Eukaryota</taxon>
        <taxon>Fungi</taxon>
        <taxon>Dikarya</taxon>
        <taxon>Ascomycota</taxon>
        <taxon>Pezizomycotina</taxon>
        <taxon>Sordariomycetes</taxon>
        <taxon>Sordariomycetidae</taxon>
        <taxon>Sordariales</taxon>
        <taxon>Sordariaceae</taxon>
        <taxon>Pseudoneurospora</taxon>
    </lineage>
</organism>
<dbReference type="AlphaFoldDB" id="A0AAN6NS59"/>
<dbReference type="Gene3D" id="1.25.40.10">
    <property type="entry name" value="Tetratricopeptide repeat domain"/>
    <property type="match status" value="2"/>
</dbReference>
<dbReference type="InterPro" id="IPR011990">
    <property type="entry name" value="TPR-like_helical_dom_sf"/>
</dbReference>